<evidence type="ECO:0000313" key="5">
    <source>
        <dbReference type="Proteomes" id="UP001281410"/>
    </source>
</evidence>
<dbReference type="InterPro" id="IPR002213">
    <property type="entry name" value="UDP_glucos_trans"/>
</dbReference>
<dbReference type="AlphaFoldDB" id="A0AAE0AD83"/>
<dbReference type="Gene3D" id="3.40.50.2000">
    <property type="entry name" value="Glycogen Phosphorylase B"/>
    <property type="match status" value="2"/>
</dbReference>
<evidence type="ECO:0000256" key="2">
    <source>
        <dbReference type="ARBA" id="ARBA00022676"/>
    </source>
</evidence>
<keyword evidence="2" id="KW-0328">Glycosyltransferase</keyword>
<name>A0AAE0AD83_9ROSI</name>
<dbReference type="CDD" id="cd03784">
    <property type="entry name" value="GT1_Gtf-like"/>
    <property type="match status" value="1"/>
</dbReference>
<comment type="caution">
    <text evidence="4">The sequence shown here is derived from an EMBL/GenBank/DDBJ whole genome shotgun (WGS) entry which is preliminary data.</text>
</comment>
<evidence type="ECO:0000256" key="1">
    <source>
        <dbReference type="ARBA" id="ARBA00009995"/>
    </source>
</evidence>
<dbReference type="Pfam" id="PF00201">
    <property type="entry name" value="UDPGT"/>
    <property type="match status" value="1"/>
</dbReference>
<dbReference type="InterPro" id="IPR050481">
    <property type="entry name" value="UDP-glycosyltransf_plant"/>
</dbReference>
<dbReference type="FunFam" id="3.40.50.2000:FF:000088">
    <property type="entry name" value="Glycosyltransferase"/>
    <property type="match status" value="1"/>
</dbReference>
<comment type="similarity">
    <text evidence="1">Belongs to the UDP-glycosyltransferase family.</text>
</comment>
<sequence length="456" mass="51880">MTTSSHQLHIAMFPWLAFGHIIPYLELAKLIAQRGHKISFISTPRNIDRLPKLADPNINFVKLTLPHQDNLPETAEATSDIPSDKVQYLKKAFDGLQDPLSHFLQISSPDWIIYDFAHHWLPPIAAKLGISRVFFFIFPSWAICFLGSSSSAMINGDDQRNKPEHFTVPPKWVPFPTNIAFRFHEAKKILDHEEVNVSGISDFVRLGLAISGCDVIATRGCFELESDWLKLLGELHQKPVTPLGLLLPQVRQDDNKTDTTIIEWLGEQKRGSVLYVALGSELTLSQEEVTELALGLELSGLPFFWALRTTAHELPDKFEERIKGRGIVWTSWAPQLRILSHDSVGGFLTHCGWSSIIEGLHFGRALVMLPFVLDQGLNARFLQEKMVVKAIPRDEQNGSFTRNSVAETLRLVILEDQGRIFRENAREIKKIFGDRELHDCYYIDRFLDYLQNYKTG</sequence>
<protein>
    <recommendedName>
        <fullName evidence="6">Glycosyltransferase</fullName>
    </recommendedName>
</protein>
<dbReference type="EMBL" id="JANJYJ010000005">
    <property type="protein sequence ID" value="KAK3211142.1"/>
    <property type="molecule type" value="Genomic_DNA"/>
</dbReference>
<keyword evidence="5" id="KW-1185">Reference proteome</keyword>
<evidence type="ECO:0000256" key="3">
    <source>
        <dbReference type="ARBA" id="ARBA00022679"/>
    </source>
</evidence>
<dbReference type="PANTHER" id="PTHR48049">
    <property type="entry name" value="GLYCOSYLTRANSFERASE"/>
    <property type="match status" value="1"/>
</dbReference>
<keyword evidence="3" id="KW-0808">Transferase</keyword>
<evidence type="ECO:0008006" key="6">
    <source>
        <dbReference type="Google" id="ProtNLM"/>
    </source>
</evidence>
<evidence type="ECO:0000313" key="4">
    <source>
        <dbReference type="EMBL" id="KAK3211142.1"/>
    </source>
</evidence>
<dbReference type="PANTHER" id="PTHR48049:SF60">
    <property type="entry name" value="UDP-GLYCOSYLTRANSFERASE 91B1"/>
    <property type="match status" value="1"/>
</dbReference>
<dbReference type="GO" id="GO:0035251">
    <property type="term" value="F:UDP-glucosyltransferase activity"/>
    <property type="evidence" value="ECO:0007669"/>
    <property type="project" value="InterPro"/>
</dbReference>
<reference evidence="4" key="1">
    <citation type="journal article" date="2023" name="Plant J.">
        <title>Genome sequences and population genomics provide insights into the demographic history, inbreeding, and mutation load of two 'living fossil' tree species of Dipteronia.</title>
        <authorList>
            <person name="Feng Y."/>
            <person name="Comes H.P."/>
            <person name="Chen J."/>
            <person name="Zhu S."/>
            <person name="Lu R."/>
            <person name="Zhang X."/>
            <person name="Li P."/>
            <person name="Qiu J."/>
            <person name="Olsen K.M."/>
            <person name="Qiu Y."/>
        </authorList>
    </citation>
    <scope>NUCLEOTIDE SEQUENCE</scope>
    <source>
        <strain evidence="4">NBL</strain>
    </source>
</reference>
<dbReference type="Proteomes" id="UP001281410">
    <property type="component" value="Unassembled WGS sequence"/>
</dbReference>
<organism evidence="4 5">
    <name type="scientific">Dipteronia sinensis</name>
    <dbReference type="NCBI Taxonomy" id="43782"/>
    <lineage>
        <taxon>Eukaryota</taxon>
        <taxon>Viridiplantae</taxon>
        <taxon>Streptophyta</taxon>
        <taxon>Embryophyta</taxon>
        <taxon>Tracheophyta</taxon>
        <taxon>Spermatophyta</taxon>
        <taxon>Magnoliopsida</taxon>
        <taxon>eudicotyledons</taxon>
        <taxon>Gunneridae</taxon>
        <taxon>Pentapetalae</taxon>
        <taxon>rosids</taxon>
        <taxon>malvids</taxon>
        <taxon>Sapindales</taxon>
        <taxon>Sapindaceae</taxon>
        <taxon>Hippocastanoideae</taxon>
        <taxon>Acereae</taxon>
        <taxon>Dipteronia</taxon>
    </lineage>
</organism>
<accession>A0AAE0AD83</accession>
<proteinExistence type="inferred from homology"/>
<gene>
    <name evidence="4" type="ORF">Dsin_015848</name>
</gene>
<dbReference type="FunFam" id="3.40.50.2000:FF:000037">
    <property type="entry name" value="Glycosyltransferase"/>
    <property type="match status" value="1"/>
</dbReference>
<dbReference type="SUPFAM" id="SSF53756">
    <property type="entry name" value="UDP-Glycosyltransferase/glycogen phosphorylase"/>
    <property type="match status" value="1"/>
</dbReference>